<dbReference type="InterPro" id="IPR001054">
    <property type="entry name" value="A/G_cyclase"/>
</dbReference>
<dbReference type="PANTHER" id="PTHR43081">
    <property type="entry name" value="ADENYLATE CYCLASE, TERMINAL-DIFFERENTIATION SPECIFIC-RELATED"/>
    <property type="match status" value="1"/>
</dbReference>
<dbReference type="PROSITE" id="PS50125">
    <property type="entry name" value="GUANYLATE_CYCLASE_2"/>
    <property type="match status" value="1"/>
</dbReference>
<keyword evidence="5" id="KW-1185">Reference proteome</keyword>
<evidence type="ECO:0000313" key="5">
    <source>
        <dbReference type="Proteomes" id="UP001212841"/>
    </source>
</evidence>
<feature type="domain" description="Guanylate cyclase" evidence="3">
    <location>
        <begin position="784"/>
        <end position="913"/>
    </location>
</feature>
<keyword evidence="2" id="KW-0472">Membrane</keyword>
<evidence type="ECO:0000256" key="1">
    <source>
        <dbReference type="SAM" id="MobiDB-lite"/>
    </source>
</evidence>
<name>A0AAD5SB14_9FUNG</name>
<dbReference type="GO" id="GO:0035556">
    <property type="term" value="P:intracellular signal transduction"/>
    <property type="evidence" value="ECO:0007669"/>
    <property type="project" value="InterPro"/>
</dbReference>
<dbReference type="AlphaFoldDB" id="A0AAD5SB14"/>
<sequence>MAEPLASPGAPPKWVMDPETSPQESLRRRISIGEANRRTSSVQPNASQGNVSGSIRGSKSRLDHASVNQLAVETLDSLPPAGTLPTEKVPSNITIGMINSPSQRLSLTDRDQIPKTHSTVQIDASGDLHFGGGQASHASLSSSSTPVKGSAHSINRPDQLHRALARRRSLAHQQQNASTMSGLPTAVHPHMSVRSGMSKTSSKTSAVVPVIASKTLMQMSPSQHDSKKDLEAGGDVSHRSIMKTRSMHEMIDDHLVKHSSSKGEREGTDEKQKRRQNIWKRVCSIRTITVAIFLGMLLFNSLFIFLFLLFSSKSSIEDITFQVRTAITDDLVGRLNRTLALGEQVATVYADFVHLDYLHASTKADFENMLPYLMARLNATHDSVSSGWIMPVNELGGGCWGVLKKPDGTFSKWTVSDIIPATAASELPRMYGFGMDPITREWNTEPDYDLPSYTDYSAYEWFRMADPVNAPNRLVWTTPYIYDADGRAYMSVTRPAFDKNNNYIGLIGSDLILGRMSEILRNLAASSENSIIYMVNDETEEFIGSSDYTKNILCSGEASEGVVDGCEDAEVMTVEFAGLPQYMHDINALVKSKYGSWNNVKDPYYEEKSINSKRYFVSIIPFINQATNLAFTIVFMIDRATYLSKVDKTTNIAIAVVTVLILLSVIATFVFAVKITKPLMDVATKMDALFRHGNTSEITLADQEAEEGEMGQISGDDRKGNGSGTLVRGGTSRLAEIQALETSFITMKQSIRAFQKFVHPLVVQRIIWNEPGAAEVSVMRKEVSIFFSDIKNFTVLSEQLPIAVLITILSKYLDFMTKVIAQYEGIVADFIGDAIMAFWEDSPEHALQATQCALDQQKAMNAFNAMLSEKGYQPMTVRMGLHVGMVLVGNIGSEHRLKYGCVGDDVNLCSRLEGLNKRYNTRIICSQECADKWPTDTYESRALENVVVKGRTQATYLYELCGEVGGVEEKILQRNWEFTRLREAVEGLGGGGATGQPQVNEEAAENLLEEVDKYLAHHPEDLAGILLRDRLTSGNYAGAVKLTEK</sequence>
<feature type="transmembrane region" description="Helical" evidence="2">
    <location>
        <begin position="290"/>
        <end position="310"/>
    </location>
</feature>
<evidence type="ECO:0000313" key="4">
    <source>
        <dbReference type="EMBL" id="KAJ3041016.1"/>
    </source>
</evidence>
<reference evidence="4" key="1">
    <citation type="submission" date="2020-05" db="EMBL/GenBank/DDBJ databases">
        <title>Phylogenomic resolution of chytrid fungi.</title>
        <authorList>
            <person name="Stajich J.E."/>
            <person name="Amses K."/>
            <person name="Simmons R."/>
            <person name="Seto K."/>
            <person name="Myers J."/>
            <person name="Bonds A."/>
            <person name="Quandt C.A."/>
            <person name="Barry K."/>
            <person name="Liu P."/>
            <person name="Grigoriev I."/>
            <person name="Longcore J.E."/>
            <person name="James T.Y."/>
        </authorList>
    </citation>
    <scope>NUCLEOTIDE SEQUENCE</scope>
    <source>
        <strain evidence="4">JEL0318</strain>
    </source>
</reference>
<keyword evidence="2" id="KW-0812">Transmembrane</keyword>
<feature type="compositionally biased region" description="Polar residues" evidence="1">
    <location>
        <begin position="38"/>
        <end position="57"/>
    </location>
</feature>
<keyword evidence="2" id="KW-1133">Transmembrane helix</keyword>
<accession>A0AAD5SB14</accession>
<feature type="region of interest" description="Disordered" evidence="1">
    <location>
        <begin position="126"/>
        <end position="155"/>
    </location>
</feature>
<organism evidence="4 5">
    <name type="scientific">Rhizophlyctis rosea</name>
    <dbReference type="NCBI Taxonomy" id="64517"/>
    <lineage>
        <taxon>Eukaryota</taxon>
        <taxon>Fungi</taxon>
        <taxon>Fungi incertae sedis</taxon>
        <taxon>Chytridiomycota</taxon>
        <taxon>Chytridiomycota incertae sedis</taxon>
        <taxon>Chytridiomycetes</taxon>
        <taxon>Rhizophlyctidales</taxon>
        <taxon>Rhizophlyctidaceae</taxon>
        <taxon>Rhizophlyctis</taxon>
    </lineage>
</organism>
<dbReference type="InterPro" id="IPR050697">
    <property type="entry name" value="Adenylyl/Guanylyl_Cyclase_3/4"/>
</dbReference>
<dbReference type="Gene3D" id="3.30.70.1230">
    <property type="entry name" value="Nucleotide cyclase"/>
    <property type="match status" value="1"/>
</dbReference>
<comment type="caution">
    <text evidence="4">The sequence shown here is derived from an EMBL/GenBank/DDBJ whole genome shotgun (WGS) entry which is preliminary data.</text>
</comment>
<protein>
    <recommendedName>
        <fullName evidence="3">Guanylate cyclase domain-containing protein</fullName>
    </recommendedName>
</protein>
<dbReference type="GO" id="GO:0006171">
    <property type="term" value="P:cAMP biosynthetic process"/>
    <property type="evidence" value="ECO:0007669"/>
    <property type="project" value="TreeGrafter"/>
</dbReference>
<feature type="compositionally biased region" description="Low complexity" evidence="1">
    <location>
        <begin position="135"/>
        <end position="144"/>
    </location>
</feature>
<feature type="region of interest" description="Disordered" evidence="1">
    <location>
        <begin position="1"/>
        <end position="61"/>
    </location>
</feature>
<evidence type="ECO:0000256" key="2">
    <source>
        <dbReference type="SAM" id="Phobius"/>
    </source>
</evidence>
<dbReference type="Pfam" id="PF00211">
    <property type="entry name" value="Guanylate_cyc"/>
    <property type="match status" value="1"/>
</dbReference>
<dbReference type="InterPro" id="IPR029787">
    <property type="entry name" value="Nucleotide_cyclase"/>
</dbReference>
<dbReference type="Gene3D" id="3.30.450.20">
    <property type="entry name" value="PAS domain"/>
    <property type="match status" value="2"/>
</dbReference>
<feature type="transmembrane region" description="Helical" evidence="2">
    <location>
        <begin position="615"/>
        <end position="637"/>
    </location>
</feature>
<dbReference type="SMART" id="SM00044">
    <property type="entry name" value="CYCc"/>
    <property type="match status" value="1"/>
</dbReference>
<dbReference type="PANTHER" id="PTHR43081:SF1">
    <property type="entry name" value="ADENYLATE CYCLASE, TERMINAL-DIFFERENTIATION SPECIFIC"/>
    <property type="match status" value="1"/>
</dbReference>
<gene>
    <name evidence="4" type="ORF">HK097_002406</name>
</gene>
<dbReference type="Pfam" id="PF22673">
    <property type="entry name" value="MCP-like_PDC_1"/>
    <property type="match status" value="1"/>
</dbReference>
<dbReference type="EMBL" id="JADGJD010001514">
    <property type="protein sequence ID" value="KAJ3041016.1"/>
    <property type="molecule type" value="Genomic_DNA"/>
</dbReference>
<evidence type="ECO:0000259" key="3">
    <source>
        <dbReference type="PROSITE" id="PS50125"/>
    </source>
</evidence>
<dbReference type="Proteomes" id="UP001212841">
    <property type="component" value="Unassembled WGS sequence"/>
</dbReference>
<dbReference type="CDD" id="cd07302">
    <property type="entry name" value="CHD"/>
    <property type="match status" value="1"/>
</dbReference>
<dbReference type="SUPFAM" id="SSF55073">
    <property type="entry name" value="Nucleotide cyclase"/>
    <property type="match status" value="1"/>
</dbReference>
<feature type="transmembrane region" description="Helical" evidence="2">
    <location>
        <begin position="652"/>
        <end position="673"/>
    </location>
</feature>
<proteinExistence type="predicted"/>